<dbReference type="AlphaFoldDB" id="A0A395S066"/>
<organism evidence="2 3">
    <name type="scientific">Fusarium longipes</name>
    <dbReference type="NCBI Taxonomy" id="694270"/>
    <lineage>
        <taxon>Eukaryota</taxon>
        <taxon>Fungi</taxon>
        <taxon>Dikarya</taxon>
        <taxon>Ascomycota</taxon>
        <taxon>Pezizomycotina</taxon>
        <taxon>Sordariomycetes</taxon>
        <taxon>Hypocreomycetidae</taxon>
        <taxon>Hypocreales</taxon>
        <taxon>Nectriaceae</taxon>
        <taxon>Fusarium</taxon>
    </lineage>
</organism>
<proteinExistence type="predicted"/>
<reference evidence="2 3" key="1">
    <citation type="journal article" date="2018" name="PLoS Pathog.">
        <title>Evolution of structural diversity of trichothecenes, a family of toxins produced by plant pathogenic and entomopathogenic fungi.</title>
        <authorList>
            <person name="Proctor R.H."/>
            <person name="McCormick S.P."/>
            <person name="Kim H.S."/>
            <person name="Cardoza R.E."/>
            <person name="Stanley A.M."/>
            <person name="Lindo L."/>
            <person name="Kelly A."/>
            <person name="Brown D.W."/>
            <person name="Lee T."/>
            <person name="Vaughan M.M."/>
            <person name="Alexander N.J."/>
            <person name="Busman M."/>
            <person name="Gutierrez S."/>
        </authorList>
    </citation>
    <scope>NUCLEOTIDE SEQUENCE [LARGE SCALE GENOMIC DNA]</scope>
    <source>
        <strain evidence="2 3">NRRL 20695</strain>
    </source>
</reference>
<name>A0A395S066_9HYPO</name>
<protein>
    <submittedName>
        <fullName evidence="2">Uncharacterized protein</fullName>
    </submittedName>
</protein>
<keyword evidence="3" id="KW-1185">Reference proteome</keyword>
<evidence type="ECO:0000256" key="1">
    <source>
        <dbReference type="SAM" id="MobiDB-lite"/>
    </source>
</evidence>
<dbReference type="EMBL" id="PXOG01000230">
    <property type="protein sequence ID" value="RGP65714.1"/>
    <property type="molecule type" value="Genomic_DNA"/>
</dbReference>
<evidence type="ECO:0000313" key="3">
    <source>
        <dbReference type="Proteomes" id="UP000266234"/>
    </source>
</evidence>
<comment type="caution">
    <text evidence="2">The sequence shown here is derived from an EMBL/GenBank/DDBJ whole genome shotgun (WGS) entry which is preliminary data.</text>
</comment>
<feature type="compositionally biased region" description="Polar residues" evidence="1">
    <location>
        <begin position="32"/>
        <end position="43"/>
    </location>
</feature>
<feature type="region of interest" description="Disordered" evidence="1">
    <location>
        <begin position="88"/>
        <end position="131"/>
    </location>
</feature>
<accession>A0A395S066</accession>
<feature type="region of interest" description="Disordered" evidence="1">
    <location>
        <begin position="1"/>
        <end position="59"/>
    </location>
</feature>
<sequence>MTTAAPAEDITSEYTSTVTTPTTPVAPAEEVSMTNADVVSSGDSAPKTHAPVEYQQPPRDVKFTINMGNGTEQPNRFQDAFLRGVHGAQSNTGSRCLAPRSTELTAEQEFPTKMKAQSQGKKGDGSEACGP</sequence>
<feature type="compositionally biased region" description="Low complexity" evidence="1">
    <location>
        <begin position="12"/>
        <end position="31"/>
    </location>
</feature>
<evidence type="ECO:0000313" key="2">
    <source>
        <dbReference type="EMBL" id="RGP65714.1"/>
    </source>
</evidence>
<dbReference type="Proteomes" id="UP000266234">
    <property type="component" value="Unassembled WGS sequence"/>
</dbReference>
<gene>
    <name evidence="2" type="ORF">FLONG3_9107</name>
</gene>